<keyword evidence="3" id="KW-1185">Reference proteome</keyword>
<reference evidence="2 3" key="1">
    <citation type="submission" date="2020-08" db="EMBL/GenBank/DDBJ databases">
        <title>Genomic Encyclopedia of Type Strains, Phase IV (KMG-IV): sequencing the most valuable type-strain genomes for metagenomic binning, comparative biology and taxonomic classification.</title>
        <authorList>
            <person name="Goeker M."/>
        </authorList>
    </citation>
    <scope>NUCLEOTIDE SEQUENCE [LARGE SCALE GENOMIC DNA]</scope>
    <source>
        <strain evidence="2 3">DSM 11490</strain>
    </source>
</reference>
<evidence type="ECO:0000313" key="3">
    <source>
        <dbReference type="Proteomes" id="UP000543554"/>
    </source>
</evidence>
<comment type="caution">
    <text evidence="2">The sequence shown here is derived from an EMBL/GenBank/DDBJ whole genome shotgun (WGS) entry which is preliminary data.</text>
</comment>
<organism evidence="2 3">
    <name type="scientific">Methylorubrum thiocyanatum</name>
    <dbReference type="NCBI Taxonomy" id="47958"/>
    <lineage>
        <taxon>Bacteria</taxon>
        <taxon>Pseudomonadati</taxon>
        <taxon>Pseudomonadota</taxon>
        <taxon>Alphaproteobacteria</taxon>
        <taxon>Hyphomicrobiales</taxon>
        <taxon>Methylobacteriaceae</taxon>
        <taxon>Methylorubrum</taxon>
    </lineage>
</organism>
<dbReference type="RefSeq" id="WP_182555563.1">
    <property type="nucleotide sequence ID" value="NZ_BPRF01000003.1"/>
</dbReference>
<protein>
    <submittedName>
        <fullName evidence="2">Uncharacterized protein</fullName>
    </submittedName>
</protein>
<name>A0AA40S3X5_9HYPH</name>
<dbReference type="EMBL" id="JACJIB010000005">
    <property type="protein sequence ID" value="MBA8914106.1"/>
    <property type="molecule type" value="Genomic_DNA"/>
</dbReference>
<gene>
    <name evidence="2" type="ORF">HNR51_003197</name>
</gene>
<proteinExistence type="predicted"/>
<dbReference type="Proteomes" id="UP000543554">
    <property type="component" value="Unassembled WGS sequence"/>
</dbReference>
<evidence type="ECO:0000256" key="1">
    <source>
        <dbReference type="SAM" id="MobiDB-lite"/>
    </source>
</evidence>
<feature type="region of interest" description="Disordered" evidence="1">
    <location>
        <begin position="1"/>
        <end position="31"/>
    </location>
</feature>
<accession>A0AA40S3X5</accession>
<sequence length="112" mass="12692">MGKSTRETLYPGTRLSAKTDPRGVAVTDGHPGQPDYALIEALRAAREQGYDAITAIERYDPDFSVDLSRCRDEAEADWLLERWHARRSAVLDETRTTLKRIWADSRRASKAD</sequence>
<dbReference type="AlphaFoldDB" id="A0AA40S3X5"/>
<evidence type="ECO:0000313" key="2">
    <source>
        <dbReference type="EMBL" id="MBA8914106.1"/>
    </source>
</evidence>